<comment type="subcellular location">
    <subcellularLocation>
        <location evidence="1">Membrane</location>
        <topology evidence="1">Multi-pass membrane protein</topology>
    </subcellularLocation>
</comment>
<reference evidence="10" key="1">
    <citation type="submission" date="2022-08" db="UniProtKB">
        <authorList>
            <consortium name="EnsemblMetazoa"/>
        </authorList>
    </citation>
    <scope>IDENTIFICATION</scope>
    <source>
        <strain evidence="10">05x7-T-G4-1.051#20</strain>
    </source>
</reference>
<proteinExistence type="predicted"/>
<sequence length="328" mass="37483">MTNQSVVEINTSVEINTTSVHDGNLLHCVEEESLILIMAVVIWVLGVIGNTVTFFKIVLNKRLRRPVSVSIACLTVADFCSLCMQFIRIPISQCFFLTGIGVKMIVLDITAVAIHSSTMHIVILAAIRYCLIVYPFHTKWRLTSGKVIASSGVSWAISVCLGISYGIYNRKYYNKTIDKQTDAIVQLLIGLYVLLVPVTFFVIFYIKELRTMKKSLLPKRTSKSIISISKMISMILILYCVFILPYVVADLCRVLYFHNVFSDSGDSTVYQYVVIPIYSVAQITILLNYTVNPFIYFLFSRMIFRVRSWPFRSKLSYRPRKRREQNGI</sequence>
<name>A0A8W8JHL2_MAGGI</name>
<evidence type="ECO:0000256" key="3">
    <source>
        <dbReference type="ARBA" id="ARBA00022989"/>
    </source>
</evidence>
<evidence type="ECO:0000256" key="8">
    <source>
        <dbReference type="SAM" id="Phobius"/>
    </source>
</evidence>
<keyword evidence="3 8" id="KW-1133">Transmembrane helix</keyword>
<feature type="transmembrane region" description="Helical" evidence="8">
    <location>
        <begin position="183"/>
        <end position="206"/>
    </location>
</feature>
<evidence type="ECO:0000256" key="4">
    <source>
        <dbReference type="ARBA" id="ARBA00023040"/>
    </source>
</evidence>
<dbReference type="OMA" id="MQFIRIP"/>
<keyword evidence="11" id="KW-1185">Reference proteome</keyword>
<dbReference type="CDD" id="cd00637">
    <property type="entry name" value="7tm_classA_rhodopsin-like"/>
    <property type="match status" value="1"/>
</dbReference>
<keyword evidence="2 8" id="KW-0812">Transmembrane</keyword>
<dbReference type="InterPro" id="IPR017452">
    <property type="entry name" value="GPCR_Rhodpsn_7TM"/>
</dbReference>
<feature type="transmembrane region" description="Helical" evidence="8">
    <location>
        <begin position="269"/>
        <end position="299"/>
    </location>
</feature>
<feature type="domain" description="G-protein coupled receptors family 1 profile" evidence="9">
    <location>
        <begin position="49"/>
        <end position="296"/>
    </location>
</feature>
<dbReference type="AlphaFoldDB" id="A0A8W8JHL2"/>
<dbReference type="EnsemblMetazoa" id="G18628.1">
    <property type="protein sequence ID" value="G18628.1:cds"/>
    <property type="gene ID" value="G18628"/>
</dbReference>
<dbReference type="OrthoDB" id="6123136at2759"/>
<evidence type="ECO:0000256" key="6">
    <source>
        <dbReference type="ARBA" id="ARBA00023170"/>
    </source>
</evidence>
<dbReference type="GO" id="GO:0005886">
    <property type="term" value="C:plasma membrane"/>
    <property type="evidence" value="ECO:0007669"/>
    <property type="project" value="TreeGrafter"/>
</dbReference>
<keyword evidence="5 8" id="KW-0472">Membrane</keyword>
<evidence type="ECO:0000256" key="1">
    <source>
        <dbReference type="ARBA" id="ARBA00004141"/>
    </source>
</evidence>
<accession>A0A8W8JHL2</accession>
<evidence type="ECO:0000259" key="9">
    <source>
        <dbReference type="PROSITE" id="PS50262"/>
    </source>
</evidence>
<dbReference type="PANTHER" id="PTHR45695">
    <property type="entry name" value="LEUCOKININ RECEPTOR-RELATED"/>
    <property type="match status" value="1"/>
</dbReference>
<feature type="transmembrane region" description="Helical" evidence="8">
    <location>
        <begin position="34"/>
        <end position="55"/>
    </location>
</feature>
<evidence type="ECO:0000256" key="2">
    <source>
        <dbReference type="ARBA" id="ARBA00022692"/>
    </source>
</evidence>
<keyword evidence="6" id="KW-0675">Receptor</keyword>
<organism evidence="10 11">
    <name type="scientific">Magallana gigas</name>
    <name type="common">Pacific oyster</name>
    <name type="synonym">Crassostrea gigas</name>
    <dbReference type="NCBI Taxonomy" id="29159"/>
    <lineage>
        <taxon>Eukaryota</taxon>
        <taxon>Metazoa</taxon>
        <taxon>Spiralia</taxon>
        <taxon>Lophotrochozoa</taxon>
        <taxon>Mollusca</taxon>
        <taxon>Bivalvia</taxon>
        <taxon>Autobranchia</taxon>
        <taxon>Pteriomorphia</taxon>
        <taxon>Ostreida</taxon>
        <taxon>Ostreoidea</taxon>
        <taxon>Ostreidae</taxon>
        <taxon>Magallana</taxon>
    </lineage>
</organism>
<evidence type="ECO:0000256" key="5">
    <source>
        <dbReference type="ARBA" id="ARBA00023136"/>
    </source>
</evidence>
<dbReference type="PANTHER" id="PTHR45695:SF9">
    <property type="entry name" value="LEUCOKININ RECEPTOR"/>
    <property type="match status" value="1"/>
</dbReference>
<dbReference type="Gene3D" id="1.20.1070.10">
    <property type="entry name" value="Rhodopsin 7-helix transmembrane proteins"/>
    <property type="match status" value="1"/>
</dbReference>
<evidence type="ECO:0000313" key="10">
    <source>
        <dbReference type="EnsemblMetazoa" id="G18628.1:cds"/>
    </source>
</evidence>
<keyword evidence="4" id="KW-0297">G-protein coupled receptor</keyword>
<evidence type="ECO:0000313" key="11">
    <source>
        <dbReference type="Proteomes" id="UP000005408"/>
    </source>
</evidence>
<dbReference type="Proteomes" id="UP000005408">
    <property type="component" value="Unassembled WGS sequence"/>
</dbReference>
<feature type="transmembrane region" description="Helical" evidence="8">
    <location>
        <begin position="227"/>
        <end position="249"/>
    </location>
</feature>
<keyword evidence="7" id="KW-0807">Transducer</keyword>
<dbReference type="InterPro" id="IPR000276">
    <property type="entry name" value="GPCR_Rhodpsn"/>
</dbReference>
<dbReference type="SUPFAM" id="SSF81321">
    <property type="entry name" value="Family A G protein-coupled receptor-like"/>
    <property type="match status" value="1"/>
</dbReference>
<protein>
    <recommendedName>
        <fullName evidence="9">G-protein coupled receptors family 1 profile domain-containing protein</fullName>
    </recommendedName>
</protein>
<dbReference type="PROSITE" id="PS50262">
    <property type="entry name" value="G_PROTEIN_RECEP_F1_2"/>
    <property type="match status" value="1"/>
</dbReference>
<evidence type="ECO:0000256" key="7">
    <source>
        <dbReference type="ARBA" id="ARBA00023224"/>
    </source>
</evidence>
<dbReference type="GO" id="GO:0004930">
    <property type="term" value="F:G protein-coupled receptor activity"/>
    <property type="evidence" value="ECO:0007669"/>
    <property type="project" value="UniProtKB-KW"/>
</dbReference>
<dbReference type="Pfam" id="PF00001">
    <property type="entry name" value="7tm_1"/>
    <property type="match status" value="1"/>
</dbReference>
<feature type="transmembrane region" description="Helical" evidence="8">
    <location>
        <begin position="148"/>
        <end position="168"/>
    </location>
</feature>
<dbReference type="PRINTS" id="PR00237">
    <property type="entry name" value="GPCRRHODOPSN"/>
</dbReference>